<dbReference type="SMART" id="SM00091">
    <property type="entry name" value="PAS"/>
    <property type="match status" value="3"/>
</dbReference>
<dbReference type="Gene3D" id="3.30.450.20">
    <property type="entry name" value="PAS domain"/>
    <property type="match status" value="3"/>
</dbReference>
<comment type="catalytic activity">
    <reaction evidence="1">
        <text>ATP + protein L-histidine = ADP + protein N-phospho-L-histidine.</text>
        <dbReference type="EC" id="2.7.13.3"/>
    </reaction>
</comment>
<accession>A0A5R9L3E3</accession>
<dbReference type="Proteomes" id="UP000306402">
    <property type="component" value="Unassembled WGS sequence"/>
</dbReference>
<dbReference type="CDD" id="cd00130">
    <property type="entry name" value="PAS"/>
    <property type="match status" value="2"/>
</dbReference>
<dbReference type="PROSITE" id="PS50113">
    <property type="entry name" value="PAC"/>
    <property type="match status" value="1"/>
</dbReference>
<dbReference type="InterPro" id="IPR036097">
    <property type="entry name" value="HisK_dim/P_sf"/>
</dbReference>
<keyword evidence="5" id="KW-0418">Kinase</keyword>
<dbReference type="AlphaFoldDB" id="A0A5R9L3E3"/>
<dbReference type="Gene3D" id="3.30.450.40">
    <property type="match status" value="1"/>
</dbReference>
<dbReference type="SUPFAM" id="SSF55785">
    <property type="entry name" value="PYP-like sensor domain (PAS domain)"/>
    <property type="match status" value="3"/>
</dbReference>
<dbReference type="InterPro" id="IPR052162">
    <property type="entry name" value="Sensor_kinase/Photoreceptor"/>
</dbReference>
<sequence>MTNENISEVFEALPSPSIVLAADKPRFTITEVNAAYLSLTQKSRDALIGTGFFEAFPDLPPTRKEVWISLLDRVLEERQPNKTPVSRYARPAVRDGYFVITNTPVLDKDGAVAFIARSLTDVTEIAECVLHDSSANIESKRLEKMERLEKKILERNISNAKSIDVILTDYLSGIEFIFPKMRCAILSVRNNHLHNWAAPSLPVSYLNSIENVEIGPQVGSCGAAAFLKERIVASDIAIDPRWTKYREVALEHGLRACWSHPIIMMDQTVIATFAVYYDQIRYPAEEEIKVIDRAGAILKLILENWRIAEVSEQTRLELLASESRLRSLVDAQTNYVIRTDIFGNYTYYNSKFEQDFAWFYDHKNFLGVNCMQIVKQYDKKKVIETVADCMKNPGVVCPLEIDHISEDEDQQTAYWHFIALTDPQGKPVEIQCIGIDISERKKAADALKRSNERYELLNKAANDAIYDWDLVRDHIHWGDGFRKLFGFDVSEEQYPIEQWSRHIHPADKDRIREDLYRQLENRDQTKWNAEFRFKKADGTYAYVEDTGYIRRNRGGKPVRIIGVVRDVTERMRYVSEIEERNQKLQDIAWLQSHVIRAPLARLMGLVDLIQNYENSAEEINQLLDHILTSANDLDNIIRSISSKTAQV</sequence>
<evidence type="ECO:0000313" key="8">
    <source>
        <dbReference type="EMBL" id="TLV02931.1"/>
    </source>
</evidence>
<organism evidence="8 9">
    <name type="scientific">Dyadobacter luticola</name>
    <dbReference type="NCBI Taxonomy" id="1979387"/>
    <lineage>
        <taxon>Bacteria</taxon>
        <taxon>Pseudomonadati</taxon>
        <taxon>Bacteroidota</taxon>
        <taxon>Cytophagia</taxon>
        <taxon>Cytophagales</taxon>
        <taxon>Spirosomataceae</taxon>
        <taxon>Dyadobacter</taxon>
    </lineage>
</organism>
<dbReference type="PANTHER" id="PTHR43304:SF1">
    <property type="entry name" value="PAC DOMAIN-CONTAINING PROTEIN"/>
    <property type="match status" value="1"/>
</dbReference>
<dbReference type="SMART" id="SM00086">
    <property type="entry name" value="PAC"/>
    <property type="match status" value="3"/>
</dbReference>
<evidence type="ECO:0000256" key="5">
    <source>
        <dbReference type="ARBA" id="ARBA00022777"/>
    </source>
</evidence>
<dbReference type="InterPro" id="IPR000700">
    <property type="entry name" value="PAS-assoc_C"/>
</dbReference>
<dbReference type="SUPFAM" id="SSF47384">
    <property type="entry name" value="Homodimeric domain of signal transducing histidine kinase"/>
    <property type="match status" value="1"/>
</dbReference>
<name>A0A5R9L3E3_9BACT</name>
<dbReference type="InterPro" id="IPR003018">
    <property type="entry name" value="GAF"/>
</dbReference>
<feature type="domain" description="PAC" evidence="7">
    <location>
        <begin position="527"/>
        <end position="579"/>
    </location>
</feature>
<comment type="caution">
    <text evidence="8">The sequence shown here is derived from an EMBL/GenBank/DDBJ whole genome shotgun (WGS) entry which is preliminary data.</text>
</comment>
<dbReference type="InterPro" id="IPR029016">
    <property type="entry name" value="GAF-like_dom_sf"/>
</dbReference>
<dbReference type="OrthoDB" id="5522855at2"/>
<dbReference type="EMBL" id="VCEJ01000002">
    <property type="protein sequence ID" value="TLV02931.1"/>
    <property type="molecule type" value="Genomic_DNA"/>
</dbReference>
<keyword evidence="4" id="KW-0808">Transferase</keyword>
<dbReference type="RefSeq" id="WP_138364140.1">
    <property type="nucleotide sequence ID" value="NZ_VCEJ01000002.1"/>
</dbReference>
<dbReference type="CDD" id="cd00082">
    <property type="entry name" value="HisKA"/>
    <property type="match status" value="1"/>
</dbReference>
<dbReference type="Pfam" id="PF08447">
    <property type="entry name" value="PAS_3"/>
    <property type="match status" value="1"/>
</dbReference>
<dbReference type="GO" id="GO:0000155">
    <property type="term" value="F:phosphorelay sensor kinase activity"/>
    <property type="evidence" value="ECO:0007669"/>
    <property type="project" value="InterPro"/>
</dbReference>
<evidence type="ECO:0000256" key="1">
    <source>
        <dbReference type="ARBA" id="ARBA00000085"/>
    </source>
</evidence>
<dbReference type="Pfam" id="PF08448">
    <property type="entry name" value="PAS_4"/>
    <property type="match status" value="1"/>
</dbReference>
<dbReference type="InterPro" id="IPR035965">
    <property type="entry name" value="PAS-like_dom_sf"/>
</dbReference>
<dbReference type="PANTHER" id="PTHR43304">
    <property type="entry name" value="PHYTOCHROME-LIKE PROTEIN CPH1"/>
    <property type="match status" value="1"/>
</dbReference>
<evidence type="ECO:0000259" key="7">
    <source>
        <dbReference type="PROSITE" id="PS50113"/>
    </source>
</evidence>
<dbReference type="InterPro" id="IPR003661">
    <property type="entry name" value="HisK_dim/P_dom"/>
</dbReference>
<evidence type="ECO:0000256" key="4">
    <source>
        <dbReference type="ARBA" id="ARBA00022679"/>
    </source>
</evidence>
<keyword evidence="3" id="KW-0597">Phosphoprotein</keyword>
<gene>
    <name evidence="8" type="ORF">FEN17_04770</name>
</gene>
<evidence type="ECO:0000256" key="3">
    <source>
        <dbReference type="ARBA" id="ARBA00022553"/>
    </source>
</evidence>
<protein>
    <recommendedName>
        <fullName evidence="2">histidine kinase</fullName>
        <ecNumber evidence="2">2.7.13.3</ecNumber>
    </recommendedName>
</protein>
<feature type="domain" description="PAS" evidence="6">
    <location>
        <begin position="450"/>
        <end position="522"/>
    </location>
</feature>
<dbReference type="Pfam" id="PF13426">
    <property type="entry name" value="PAS_9"/>
    <property type="match status" value="1"/>
</dbReference>
<dbReference type="Gene3D" id="1.10.287.130">
    <property type="match status" value="1"/>
</dbReference>
<dbReference type="NCBIfam" id="TIGR00229">
    <property type="entry name" value="sensory_box"/>
    <property type="match status" value="1"/>
</dbReference>
<dbReference type="InterPro" id="IPR001610">
    <property type="entry name" value="PAC"/>
</dbReference>
<dbReference type="EC" id="2.7.13.3" evidence="2"/>
<evidence type="ECO:0000259" key="6">
    <source>
        <dbReference type="PROSITE" id="PS50112"/>
    </source>
</evidence>
<dbReference type="PROSITE" id="PS50112">
    <property type="entry name" value="PAS"/>
    <property type="match status" value="1"/>
</dbReference>
<proteinExistence type="predicted"/>
<evidence type="ECO:0000256" key="2">
    <source>
        <dbReference type="ARBA" id="ARBA00012438"/>
    </source>
</evidence>
<dbReference type="SUPFAM" id="SSF55781">
    <property type="entry name" value="GAF domain-like"/>
    <property type="match status" value="1"/>
</dbReference>
<dbReference type="InterPro" id="IPR013655">
    <property type="entry name" value="PAS_fold_3"/>
</dbReference>
<dbReference type="InterPro" id="IPR000014">
    <property type="entry name" value="PAS"/>
</dbReference>
<keyword evidence="9" id="KW-1185">Reference proteome</keyword>
<evidence type="ECO:0000313" key="9">
    <source>
        <dbReference type="Proteomes" id="UP000306402"/>
    </source>
</evidence>
<reference evidence="8 9" key="1">
    <citation type="submission" date="2019-05" db="EMBL/GenBank/DDBJ databases">
        <authorList>
            <person name="Qu J.-H."/>
        </authorList>
    </citation>
    <scope>NUCLEOTIDE SEQUENCE [LARGE SCALE GENOMIC DNA]</scope>
    <source>
        <strain evidence="8 9">T17</strain>
    </source>
</reference>
<dbReference type="InterPro" id="IPR013656">
    <property type="entry name" value="PAS_4"/>
</dbReference>
<dbReference type="Pfam" id="PF13185">
    <property type="entry name" value="GAF_2"/>
    <property type="match status" value="1"/>
</dbReference>